<dbReference type="InterPro" id="IPR000073">
    <property type="entry name" value="AB_hydrolase_1"/>
</dbReference>
<dbReference type="SUPFAM" id="SSF53474">
    <property type="entry name" value="alpha/beta-Hydrolases"/>
    <property type="match status" value="1"/>
</dbReference>
<protein>
    <submittedName>
        <fullName evidence="4">Lysophospholipase, alpha-beta hydrolase superfamily</fullName>
    </submittedName>
</protein>
<dbReference type="EMBL" id="CAADFG010000188">
    <property type="protein sequence ID" value="VFK00291.1"/>
    <property type="molecule type" value="Genomic_DNA"/>
</dbReference>
<dbReference type="EMBL" id="CAADFJ010000185">
    <property type="protein sequence ID" value="VFK04497.1"/>
    <property type="molecule type" value="Genomic_DNA"/>
</dbReference>
<dbReference type="InterPro" id="IPR050228">
    <property type="entry name" value="Carboxylesterase_BioH"/>
</dbReference>
<dbReference type="AlphaFoldDB" id="A0A450VIE8"/>
<dbReference type="GO" id="GO:0016787">
    <property type="term" value="F:hydrolase activity"/>
    <property type="evidence" value="ECO:0007669"/>
    <property type="project" value="UniProtKB-KW"/>
</dbReference>
<feature type="domain" description="AB hydrolase-1" evidence="1">
    <location>
        <begin position="19"/>
        <end position="252"/>
    </location>
</feature>
<evidence type="ECO:0000313" key="4">
    <source>
        <dbReference type="EMBL" id="VFK04497.1"/>
    </source>
</evidence>
<keyword evidence="4" id="KW-0378">Hydrolase</keyword>
<name>A0A450VIE8_9GAMM</name>
<dbReference type="Gene3D" id="3.40.50.1820">
    <property type="entry name" value="alpha/beta hydrolase"/>
    <property type="match status" value="1"/>
</dbReference>
<proteinExistence type="predicted"/>
<sequence length="279" mass="30695">MDLEIISRLPTTNAKSTPLLFVHGAFCGAWVWDEHFLPYFAEQGFPAHAVSLRGHGKSEGHALFSLAGMNDYVADLAKAIQTMDKPPILIGHSMGGVVIQWYLQKWTAPGTVLLGSGPPYGMLASAAATFLSNPILSAKISLIPVLQFFGSNPVFMDVMRETLFSGRMPEEEAFDFLRRTQLESLRAIFDLSWPHRPRNNGTPLLVLGAEEDYFITPYMVRATAKAYGTSAEIFPHMGHAMMVETGWQDVADRIIGWINDGLPVVPPVDNPPLAADKPE</sequence>
<evidence type="ECO:0000259" key="1">
    <source>
        <dbReference type="Pfam" id="PF12697"/>
    </source>
</evidence>
<evidence type="ECO:0000313" key="3">
    <source>
        <dbReference type="EMBL" id="VFK00291.1"/>
    </source>
</evidence>
<dbReference type="Pfam" id="PF12697">
    <property type="entry name" value="Abhydrolase_6"/>
    <property type="match status" value="1"/>
</dbReference>
<dbReference type="InterPro" id="IPR029058">
    <property type="entry name" value="AB_hydrolase_fold"/>
</dbReference>
<accession>A0A450VIE8</accession>
<dbReference type="PANTHER" id="PTHR43194:SF2">
    <property type="entry name" value="PEROXISOMAL MEMBRANE PROTEIN LPX1"/>
    <property type="match status" value="1"/>
</dbReference>
<dbReference type="EMBL" id="CAADFI010000176">
    <property type="protein sequence ID" value="VFK00002.1"/>
    <property type="molecule type" value="Genomic_DNA"/>
</dbReference>
<dbReference type="PANTHER" id="PTHR43194">
    <property type="entry name" value="HYDROLASE ALPHA/BETA FOLD FAMILY"/>
    <property type="match status" value="1"/>
</dbReference>
<evidence type="ECO:0000313" key="2">
    <source>
        <dbReference type="EMBL" id="VFK00002.1"/>
    </source>
</evidence>
<reference evidence="4" key="1">
    <citation type="submission" date="2019-02" db="EMBL/GenBank/DDBJ databases">
        <authorList>
            <person name="Gruber-Vodicka R. H."/>
            <person name="Seah K. B. B."/>
        </authorList>
    </citation>
    <scope>NUCLEOTIDE SEQUENCE</scope>
    <source>
        <strain evidence="4">BECK_SA2B12</strain>
        <strain evidence="3">BECK_SA2B15</strain>
        <strain evidence="2">BECK_SA2B20</strain>
    </source>
</reference>
<organism evidence="4">
    <name type="scientific">Candidatus Kentrum eta</name>
    <dbReference type="NCBI Taxonomy" id="2126337"/>
    <lineage>
        <taxon>Bacteria</taxon>
        <taxon>Pseudomonadati</taxon>
        <taxon>Pseudomonadota</taxon>
        <taxon>Gammaproteobacteria</taxon>
        <taxon>Candidatus Kentrum</taxon>
    </lineage>
</organism>
<gene>
    <name evidence="3" type="ORF">BECKH772A_GA0070896_101885</name>
    <name evidence="2" type="ORF">BECKH772B_GA0070898_101765</name>
    <name evidence="4" type="ORF">BECKH772C_GA0070978_101855</name>
</gene>